<dbReference type="HOGENOM" id="CLU_301582_0_0_1"/>
<gene>
    <name evidence="4" type="ORF">GUITHDRAFT_102794</name>
</gene>
<dbReference type="Pfam" id="PF17820">
    <property type="entry name" value="PDZ_6"/>
    <property type="match status" value="1"/>
</dbReference>
<protein>
    <recommendedName>
        <fullName evidence="3">PDZ domain-containing protein</fullName>
    </recommendedName>
</protein>
<dbReference type="SUPFAM" id="SSF50156">
    <property type="entry name" value="PDZ domain-like"/>
    <property type="match status" value="1"/>
</dbReference>
<dbReference type="InterPro" id="IPR041489">
    <property type="entry name" value="PDZ_6"/>
</dbReference>
<evidence type="ECO:0000313" key="6">
    <source>
        <dbReference type="Proteomes" id="UP000011087"/>
    </source>
</evidence>
<evidence type="ECO:0000259" key="3">
    <source>
        <dbReference type="PROSITE" id="PS50106"/>
    </source>
</evidence>
<dbReference type="PANTHER" id="PTHR23159">
    <property type="entry name" value="CENTROSOMAL PROTEIN 2"/>
    <property type="match status" value="1"/>
</dbReference>
<feature type="coiled-coil region" evidence="1">
    <location>
        <begin position="326"/>
        <end position="463"/>
    </location>
</feature>
<keyword evidence="1" id="KW-0175">Coiled coil</keyword>
<feature type="region of interest" description="Disordered" evidence="2">
    <location>
        <begin position="1"/>
        <end position="21"/>
    </location>
</feature>
<dbReference type="RefSeq" id="XP_005838511.1">
    <property type="nucleotide sequence ID" value="XM_005838454.1"/>
</dbReference>
<reference evidence="6" key="2">
    <citation type="submission" date="2012-11" db="EMBL/GenBank/DDBJ databases">
        <authorList>
            <person name="Kuo A."/>
            <person name="Curtis B.A."/>
            <person name="Tanifuji G."/>
            <person name="Burki F."/>
            <person name="Gruber A."/>
            <person name="Irimia M."/>
            <person name="Maruyama S."/>
            <person name="Arias M.C."/>
            <person name="Ball S.G."/>
            <person name="Gile G.H."/>
            <person name="Hirakawa Y."/>
            <person name="Hopkins J.F."/>
            <person name="Rensing S.A."/>
            <person name="Schmutz J."/>
            <person name="Symeonidi A."/>
            <person name="Elias M."/>
            <person name="Eveleigh R.J."/>
            <person name="Herman E.K."/>
            <person name="Klute M.J."/>
            <person name="Nakayama T."/>
            <person name="Obornik M."/>
            <person name="Reyes-Prieto A."/>
            <person name="Armbrust E.V."/>
            <person name="Aves S.J."/>
            <person name="Beiko R.G."/>
            <person name="Coutinho P."/>
            <person name="Dacks J.B."/>
            <person name="Durnford D.G."/>
            <person name="Fast N.M."/>
            <person name="Green B.R."/>
            <person name="Grisdale C."/>
            <person name="Hempe F."/>
            <person name="Henrissat B."/>
            <person name="Hoppner M.P."/>
            <person name="Ishida K.-I."/>
            <person name="Kim E."/>
            <person name="Koreny L."/>
            <person name="Kroth P.G."/>
            <person name="Liu Y."/>
            <person name="Malik S.-B."/>
            <person name="Maier U.G."/>
            <person name="McRose D."/>
            <person name="Mock T."/>
            <person name="Neilson J.A."/>
            <person name="Onodera N.T."/>
            <person name="Poole A.M."/>
            <person name="Pritham E.J."/>
            <person name="Richards T.A."/>
            <person name="Rocap G."/>
            <person name="Roy S.W."/>
            <person name="Sarai C."/>
            <person name="Schaack S."/>
            <person name="Shirato S."/>
            <person name="Slamovits C.H."/>
            <person name="Spencer D.F."/>
            <person name="Suzuki S."/>
            <person name="Worden A.Z."/>
            <person name="Zauner S."/>
            <person name="Barry K."/>
            <person name="Bell C."/>
            <person name="Bharti A.K."/>
            <person name="Crow J.A."/>
            <person name="Grimwood J."/>
            <person name="Kramer R."/>
            <person name="Lindquist E."/>
            <person name="Lucas S."/>
            <person name="Salamov A."/>
            <person name="McFadden G.I."/>
            <person name="Lane C.E."/>
            <person name="Keeling P.J."/>
            <person name="Gray M.W."/>
            <person name="Grigoriev I.V."/>
            <person name="Archibald J.M."/>
        </authorList>
    </citation>
    <scope>NUCLEOTIDE SEQUENCE</scope>
    <source>
        <strain evidence="6">CCMP2712</strain>
    </source>
</reference>
<sequence length="991" mass="114185">MDDQNAGMADESDLEASHREESLGVEFPRKEGRLPAAILHVIAIERKRATKVYRRGLNHASVRVFRLKACSRAFFEWKVLVFMKKSMAALPAQGPDLYHISHQIFSLVADAQSILSGFAEGIHKESSLVENSLSSSYDRTMYFQVNTPDMHSSMSKNESLLGGIHRTFDPIVRKEISEENSQPLLDDLHEDFFTRDVKGYHPNQSNRSISQMDMHCIEGDLMYIIFQLTDCKDLVKFVTESISFCHSADLHENDLRHQVVQRKDEKTYFSLATPPNLSHIQGSLHPDNAVLSDDKTISRTAQDFDRTQTDVDQMTESQFRFFMTEIERKDREIIGLQNNLRAKEDRIRLLNEEIQRTKEVMNGKNVFFTKKLEAMKLEISKQAEKLMQKYEEIEVFNQALKAEENNSRSIQSMLEEALQNTANLERKMKEDNAKASKAVQDLNSRLEEEKRKVREMMSNLIVEREVSFRSIMLCRKAAEEISLLMGELMDVDNLCCNIKREISKDQEKLEVLSDVSGSVFEQLERLEWSMDKFSTRISGMRSREKMKDLERGSLKLRIDHQLASLHEKDSQIMALLQDLSSSKAQIEKMSVAKEEELEGLWRAHRRLEDEHTDLRNRLAGVQKERDAFRDDVQRLQSDRLTFEQELEEKNRKMNQLSSMIRDKSSIEDRERTSFEYKRRSLAEACSKLQRNSNEAVRRSKQLEFQNAVLETAIKTSTRDWGSESVVILMHIPKANNLSSYDGISHIKKRIESILYEFLPARPESFKISEFAWDSHTPTDEIPLVESRFHDLVMLKLSVTSMQSSVESKFFTDDFKNRFLQSIKVRNSSLHQAFRNNRMRLIGCFLQVNGLDYGFKFSSILERIAISHDLGLAIFLTESGSYSVSYIREDSVAGSYGSIQVSDTVVAIDGVSLRGKHVDAVKKMMQGKPETPLTLEIRRAGQEEGEKTDSIVLLRPSPEKLVQSEDSELRSILQQESCSWSISQVQEWTGVM</sequence>
<proteinExistence type="predicted"/>
<dbReference type="InterPro" id="IPR001478">
    <property type="entry name" value="PDZ"/>
</dbReference>
<dbReference type="Gene3D" id="2.30.42.10">
    <property type="match status" value="1"/>
</dbReference>
<dbReference type="Proteomes" id="UP000011087">
    <property type="component" value="Unassembled WGS sequence"/>
</dbReference>
<reference evidence="4 6" key="1">
    <citation type="journal article" date="2012" name="Nature">
        <title>Algal genomes reveal evolutionary mosaicism and the fate of nucleomorphs.</title>
        <authorList>
            <consortium name="DOE Joint Genome Institute"/>
            <person name="Curtis B.A."/>
            <person name="Tanifuji G."/>
            <person name="Burki F."/>
            <person name="Gruber A."/>
            <person name="Irimia M."/>
            <person name="Maruyama S."/>
            <person name="Arias M.C."/>
            <person name="Ball S.G."/>
            <person name="Gile G.H."/>
            <person name="Hirakawa Y."/>
            <person name="Hopkins J.F."/>
            <person name="Kuo A."/>
            <person name="Rensing S.A."/>
            <person name="Schmutz J."/>
            <person name="Symeonidi A."/>
            <person name="Elias M."/>
            <person name="Eveleigh R.J."/>
            <person name="Herman E.K."/>
            <person name="Klute M.J."/>
            <person name="Nakayama T."/>
            <person name="Obornik M."/>
            <person name="Reyes-Prieto A."/>
            <person name="Armbrust E.V."/>
            <person name="Aves S.J."/>
            <person name="Beiko R.G."/>
            <person name="Coutinho P."/>
            <person name="Dacks J.B."/>
            <person name="Durnford D.G."/>
            <person name="Fast N.M."/>
            <person name="Green B.R."/>
            <person name="Grisdale C.J."/>
            <person name="Hempel F."/>
            <person name="Henrissat B."/>
            <person name="Hoppner M.P."/>
            <person name="Ishida K."/>
            <person name="Kim E."/>
            <person name="Koreny L."/>
            <person name="Kroth P.G."/>
            <person name="Liu Y."/>
            <person name="Malik S.B."/>
            <person name="Maier U.G."/>
            <person name="McRose D."/>
            <person name="Mock T."/>
            <person name="Neilson J.A."/>
            <person name="Onodera N.T."/>
            <person name="Poole A.M."/>
            <person name="Pritham E.J."/>
            <person name="Richards T.A."/>
            <person name="Rocap G."/>
            <person name="Roy S.W."/>
            <person name="Sarai C."/>
            <person name="Schaack S."/>
            <person name="Shirato S."/>
            <person name="Slamovits C.H."/>
            <person name="Spencer D.F."/>
            <person name="Suzuki S."/>
            <person name="Worden A.Z."/>
            <person name="Zauner S."/>
            <person name="Barry K."/>
            <person name="Bell C."/>
            <person name="Bharti A.K."/>
            <person name="Crow J.A."/>
            <person name="Grimwood J."/>
            <person name="Kramer R."/>
            <person name="Lindquist E."/>
            <person name="Lucas S."/>
            <person name="Salamov A."/>
            <person name="McFadden G.I."/>
            <person name="Lane C.E."/>
            <person name="Keeling P.J."/>
            <person name="Gray M.W."/>
            <person name="Grigoriev I.V."/>
            <person name="Archibald J.M."/>
        </authorList>
    </citation>
    <scope>NUCLEOTIDE SEQUENCE</scope>
    <source>
        <strain evidence="4 6">CCMP2712</strain>
    </source>
</reference>
<evidence type="ECO:0000256" key="1">
    <source>
        <dbReference type="SAM" id="Coils"/>
    </source>
</evidence>
<dbReference type="GeneID" id="17308185"/>
<evidence type="ECO:0000256" key="2">
    <source>
        <dbReference type="SAM" id="MobiDB-lite"/>
    </source>
</evidence>
<dbReference type="PaxDb" id="55529-EKX51531"/>
<dbReference type="InterPro" id="IPR036034">
    <property type="entry name" value="PDZ_sf"/>
</dbReference>
<accession>L1JSJ2</accession>
<dbReference type="PROSITE" id="PS50106">
    <property type="entry name" value="PDZ"/>
    <property type="match status" value="1"/>
</dbReference>
<dbReference type="PANTHER" id="PTHR23159:SF31">
    <property type="entry name" value="CENTROSOME-ASSOCIATED PROTEIN CEP250 ISOFORM X1"/>
    <property type="match status" value="1"/>
</dbReference>
<dbReference type="KEGG" id="gtt:GUITHDRAFT_102794"/>
<feature type="coiled-coil region" evidence="1">
    <location>
        <begin position="604"/>
        <end position="659"/>
    </location>
</feature>
<name>L1JSJ2_GUITC</name>
<evidence type="ECO:0000313" key="5">
    <source>
        <dbReference type="EnsemblProtists" id="EKX51531"/>
    </source>
</evidence>
<dbReference type="AlphaFoldDB" id="L1JSJ2"/>
<reference evidence="5" key="3">
    <citation type="submission" date="2015-06" db="UniProtKB">
        <authorList>
            <consortium name="EnsemblProtists"/>
        </authorList>
    </citation>
    <scope>IDENTIFICATION</scope>
</reference>
<keyword evidence="6" id="KW-1185">Reference proteome</keyword>
<organism evidence="4">
    <name type="scientific">Guillardia theta (strain CCMP2712)</name>
    <name type="common">Cryptophyte</name>
    <dbReference type="NCBI Taxonomy" id="905079"/>
    <lineage>
        <taxon>Eukaryota</taxon>
        <taxon>Cryptophyceae</taxon>
        <taxon>Pyrenomonadales</taxon>
        <taxon>Geminigeraceae</taxon>
        <taxon>Guillardia</taxon>
    </lineage>
</organism>
<feature type="domain" description="PDZ" evidence="3">
    <location>
        <begin position="857"/>
        <end position="925"/>
    </location>
</feature>
<dbReference type="EMBL" id="JH992975">
    <property type="protein sequence ID" value="EKX51531.1"/>
    <property type="molecule type" value="Genomic_DNA"/>
</dbReference>
<dbReference type="SMART" id="SM00228">
    <property type="entry name" value="PDZ"/>
    <property type="match status" value="1"/>
</dbReference>
<evidence type="ECO:0000313" key="4">
    <source>
        <dbReference type="EMBL" id="EKX51531.1"/>
    </source>
</evidence>
<dbReference type="EnsemblProtists" id="EKX51531">
    <property type="protein sequence ID" value="EKX51531"/>
    <property type="gene ID" value="GUITHDRAFT_102794"/>
</dbReference>